<evidence type="ECO:0000259" key="11">
    <source>
        <dbReference type="PROSITE" id="PS51192"/>
    </source>
</evidence>
<dbReference type="GO" id="GO:0005694">
    <property type="term" value="C:chromosome"/>
    <property type="evidence" value="ECO:0007669"/>
    <property type="project" value="TreeGrafter"/>
</dbReference>
<dbReference type="RefSeq" id="WP_101683560.1">
    <property type="nucleotide sequence ID" value="NZ_PJRP01000011.1"/>
</dbReference>
<feature type="domain" description="Helicase ATP-binding" evidence="11">
    <location>
        <begin position="311"/>
        <end position="488"/>
    </location>
</feature>
<keyword evidence="7" id="KW-0413">Isomerase</keyword>
<evidence type="ECO:0000259" key="13">
    <source>
        <dbReference type="PROSITE" id="PS51198"/>
    </source>
</evidence>
<keyword evidence="6" id="KW-0238">DNA-binding</keyword>
<evidence type="ECO:0000256" key="3">
    <source>
        <dbReference type="ARBA" id="ARBA00022801"/>
    </source>
</evidence>
<dbReference type="EMBL" id="PJRP01000011">
    <property type="protein sequence ID" value="PLP98546.1"/>
    <property type="molecule type" value="Genomic_DNA"/>
</dbReference>
<dbReference type="PROSITE" id="PS51198">
    <property type="entry name" value="UVRD_HELICASE_ATP_BIND"/>
    <property type="match status" value="1"/>
</dbReference>
<evidence type="ECO:0000259" key="12">
    <source>
        <dbReference type="PROSITE" id="PS51194"/>
    </source>
</evidence>
<accession>A0A2N5C8J8</accession>
<dbReference type="GO" id="GO:0043138">
    <property type="term" value="F:3'-5' DNA helicase activity"/>
    <property type="evidence" value="ECO:0007669"/>
    <property type="project" value="UniProtKB-EC"/>
</dbReference>
<evidence type="ECO:0000256" key="8">
    <source>
        <dbReference type="ARBA" id="ARBA00034617"/>
    </source>
</evidence>
<dbReference type="GO" id="GO:0006310">
    <property type="term" value="P:DNA recombination"/>
    <property type="evidence" value="ECO:0007669"/>
    <property type="project" value="InterPro"/>
</dbReference>
<evidence type="ECO:0000256" key="10">
    <source>
        <dbReference type="PROSITE-ProRule" id="PRU00560"/>
    </source>
</evidence>
<evidence type="ECO:0000256" key="1">
    <source>
        <dbReference type="ARBA" id="ARBA00005446"/>
    </source>
</evidence>
<dbReference type="InterPro" id="IPR014001">
    <property type="entry name" value="Helicase_ATP-bd"/>
</dbReference>
<dbReference type="GO" id="GO:0003677">
    <property type="term" value="F:DNA binding"/>
    <property type="evidence" value="ECO:0007669"/>
    <property type="project" value="UniProtKB-KW"/>
</dbReference>
<dbReference type="InterPro" id="IPR011545">
    <property type="entry name" value="DEAD/DEAH_box_helicase_dom"/>
</dbReference>
<dbReference type="Gene3D" id="3.40.50.300">
    <property type="entry name" value="P-loop containing nucleotide triphosphate hydrolases"/>
    <property type="match status" value="5"/>
</dbReference>
<dbReference type="SUPFAM" id="SSF53098">
    <property type="entry name" value="Ribonuclease H-like"/>
    <property type="match status" value="1"/>
</dbReference>
<keyword evidence="4 10" id="KW-0347">Helicase</keyword>
<sequence length="1710" mass="190844">MADEEVRTERRGSFSPKCVSIDLEVGVTDSRIHQFAAVRGDTGEALVHHRGDLYKALEALDVFSQRAAFVLGHNLIAFDLPHLAAANPGMQLLGIPAVDTLRLNPLAFPRNPYHHLVKHYQDGQLRRGRLNNPELDARLTLEVFGDQHLAMQQLNASQPDYLIAWHWLTTVDEPRSGLNAFFSSIRSALRPTDEEAVAAIDRLLEKHTCLTQRRKILAEAARNGWSLAYALAWLSVSGGNSVMPPWVRHQFPQTGDLIKRLRDSPCDASDCAWCSDRHNPDKELARWFPAIPGFRPQPTDENGHSLQRSIVAAAMRGDHVLGILPTGTGKSVCYQVPALSRFDKTGALTVVISPLVALMADQVSGMEAKGITCCAALNGMLSMPERADVLDRVRMGDIGILIVSPEQLRNPALRKAMAQREIGAWVLDEAHCLSKWGHDFRPDYRYVGRFIKDRAGQGSIPAVLCLTATAKPDVVDDIITHFRDKVGIQLTVFNGGANRDNLDFEVVPTTPEAKYEHISQVIIPELAPDRQDGAIIYCSTRKRTEELASFLRAKEVNADHFHAGLPPETKKNVQERFIRGDLRVITATNAFGMGIDKPDVRLVVHADIPGSLENYLQEAGRAGRDGNPARCVLLYTVDDVERQFGMSARSRLTRNEIQAILYALRNLDRKKRLGGEVIATTGEILAEDEHGQFERDTTTEDTRVRTAISWLEEAMLLLREENQVQIFPSSLRISSIDEANAKLAGQSMTEDYRRKLTQLVQALLDADADEGISTDELMGIAGLTAEKVRSALFDLERLGIASNDTALTAFVHAAVERSSIKRLQEAASMEQMLIQMLREAAPDLGKGEPTALHLRRAAQALKDNGHPNALPERVWRLVRSIAQDGQTEGREGGSIRVKRLDAESIQLHLLRPWDTLASIAELRRTAASHILDHLLACLPATARGLDLLAETTLGKLLASLDADATLRTQVKDSSKLLDRALLWLHEQEIIRLNKGLAVFRPAMTIRLEHGKRGFQKTDFTPLQQHYEEQVTQIHVMAEYAQRGLLAMQEAHQMVGDYFRSTRDEFLGHWLPHRGKELSRQTTPESWQKIVETLSPSQRLIVADDREQTNVLVLAGPGSGKTRVLVHRIAYLIRARRENPQGILALAYNRHAAMQIRKRLADLIGDDAKGVTILTCHALAMRLAGVSFAGKADKVDGVDFKEVLEQAIGLLEGSSLPPEEADLADEQRQRLLAGFRWILVDEYQDIGPEQYRLISALAGRTLQDDDSKLTLFAVGDDDQNIYGFDGASVEFIRRFADDYQAKPQFLIENYRSTAHIIEATNALIAVSADRMKSAQPIAIDRARRGQPGGGWWESVDPVVRGRVQVLPTGESHLKQALLAVTELERLATLNPDWKWSTCAVIAREWRYLEPVRAYCEYLGIPVQMADEEATSFWQLRETQSLLGYLRSGGAKLISSEEIFAWLDLQPEGPWWAMLREAADTYGLETLGAAMPRGHFTEWLAEWGREARRRQNGLLLLTAHRSKGLEFDHVIVLDGGWEKLSSNEDADAPRRLYYVAMTRARSLLILCNLSKGNQLVADMASTSIMKRPPTRIPEAVRELSRQYRRLTMAEVDLGFCGRHDAANAVHATVAALQPGSPLHVRRNDQRWELLDTSGVVVGRLSAKCQMPSHSEHITASVHAIITRRLDQTDVSYKKGMRTDQWEVVLPELVIQS</sequence>
<dbReference type="Proteomes" id="UP000234341">
    <property type="component" value="Unassembled WGS sequence"/>
</dbReference>
<keyword evidence="5 10" id="KW-0067">ATP-binding</keyword>
<gene>
    <name evidence="14" type="ORF">CYJ10_21975</name>
</gene>
<evidence type="ECO:0000313" key="14">
    <source>
        <dbReference type="EMBL" id="PLP98546.1"/>
    </source>
</evidence>
<proteinExistence type="inferred from homology"/>
<dbReference type="GO" id="GO:0009378">
    <property type="term" value="F:four-way junction helicase activity"/>
    <property type="evidence" value="ECO:0007669"/>
    <property type="project" value="TreeGrafter"/>
</dbReference>
<evidence type="ECO:0000256" key="5">
    <source>
        <dbReference type="ARBA" id="ARBA00022840"/>
    </source>
</evidence>
<dbReference type="Pfam" id="PF13538">
    <property type="entry name" value="UvrD_C_2"/>
    <property type="match status" value="1"/>
</dbReference>
<dbReference type="GO" id="GO:0005524">
    <property type="term" value="F:ATP binding"/>
    <property type="evidence" value="ECO:0007669"/>
    <property type="project" value="UniProtKB-UniRule"/>
</dbReference>
<dbReference type="SMART" id="SM00487">
    <property type="entry name" value="DEXDc"/>
    <property type="match status" value="2"/>
</dbReference>
<feature type="domain" description="Helicase C-terminal" evidence="12">
    <location>
        <begin position="517"/>
        <end position="668"/>
    </location>
</feature>
<evidence type="ECO:0000256" key="6">
    <source>
        <dbReference type="ARBA" id="ARBA00023125"/>
    </source>
</evidence>
<dbReference type="SMART" id="SM00490">
    <property type="entry name" value="HELICc"/>
    <property type="match status" value="1"/>
</dbReference>
<name>A0A2N5C8J8_9BURK</name>
<dbReference type="PROSITE" id="PS51194">
    <property type="entry name" value="HELICASE_CTER"/>
    <property type="match status" value="1"/>
</dbReference>
<evidence type="ECO:0000256" key="2">
    <source>
        <dbReference type="ARBA" id="ARBA00022741"/>
    </source>
</evidence>
<protein>
    <recommendedName>
        <fullName evidence="9">DNA 3'-5' helicase</fullName>
        <ecNumber evidence="9">5.6.2.4</ecNumber>
    </recommendedName>
</protein>
<keyword evidence="2 10" id="KW-0547">Nucleotide-binding</keyword>
<dbReference type="InterPro" id="IPR027785">
    <property type="entry name" value="UvrD-like_helicase_C"/>
</dbReference>
<dbReference type="GO" id="GO:0016787">
    <property type="term" value="F:hydrolase activity"/>
    <property type="evidence" value="ECO:0007669"/>
    <property type="project" value="UniProtKB-UniRule"/>
</dbReference>
<dbReference type="GO" id="GO:0005737">
    <property type="term" value="C:cytoplasm"/>
    <property type="evidence" value="ECO:0007669"/>
    <property type="project" value="TreeGrafter"/>
</dbReference>
<dbReference type="PANTHER" id="PTHR13710:SF105">
    <property type="entry name" value="ATP-DEPENDENT DNA HELICASE Q1"/>
    <property type="match status" value="1"/>
</dbReference>
<dbReference type="CDD" id="cd18794">
    <property type="entry name" value="SF2_C_RecQ"/>
    <property type="match status" value="1"/>
</dbReference>
<dbReference type="Pfam" id="PF00271">
    <property type="entry name" value="Helicase_C"/>
    <property type="match status" value="1"/>
</dbReference>
<dbReference type="InterPro" id="IPR012337">
    <property type="entry name" value="RNaseH-like_sf"/>
</dbReference>
<dbReference type="OrthoDB" id="9760034at2"/>
<evidence type="ECO:0000256" key="7">
    <source>
        <dbReference type="ARBA" id="ARBA00023235"/>
    </source>
</evidence>
<reference evidence="14 15" key="1">
    <citation type="submission" date="2017-12" db="EMBL/GenBank/DDBJ databases">
        <title>Genome sequence of the active heterotrophic nitrifier-denitrifier, Cupriavidus pauculus UM1.</title>
        <authorList>
            <person name="Putonti C."/>
            <person name="Castignetti D."/>
        </authorList>
    </citation>
    <scope>NUCLEOTIDE SEQUENCE [LARGE SCALE GENOMIC DNA]</scope>
    <source>
        <strain evidence="14 15">UM1</strain>
    </source>
</reference>
<evidence type="ECO:0000256" key="9">
    <source>
        <dbReference type="ARBA" id="ARBA00034808"/>
    </source>
</evidence>
<dbReference type="PROSITE" id="PS51192">
    <property type="entry name" value="HELICASE_ATP_BIND_1"/>
    <property type="match status" value="1"/>
</dbReference>
<dbReference type="InterPro" id="IPR001650">
    <property type="entry name" value="Helicase_C-like"/>
</dbReference>
<dbReference type="Gene3D" id="3.30.420.10">
    <property type="entry name" value="Ribonuclease H-like superfamily/Ribonuclease H"/>
    <property type="match status" value="1"/>
</dbReference>
<organism evidence="14 15">
    <name type="scientific">Cupriavidus pauculus</name>
    <dbReference type="NCBI Taxonomy" id="82633"/>
    <lineage>
        <taxon>Bacteria</taxon>
        <taxon>Pseudomonadati</taxon>
        <taxon>Pseudomonadota</taxon>
        <taxon>Betaproteobacteria</taxon>
        <taxon>Burkholderiales</taxon>
        <taxon>Burkholderiaceae</taxon>
        <taxon>Cupriavidus</taxon>
    </lineage>
</organism>
<keyword evidence="3 10" id="KW-0378">Hydrolase</keyword>
<dbReference type="Pfam" id="PF00270">
    <property type="entry name" value="DEAD"/>
    <property type="match status" value="1"/>
</dbReference>
<comment type="caution">
    <text evidence="14">The sequence shown here is derived from an EMBL/GenBank/DDBJ whole genome shotgun (WGS) entry which is preliminary data.</text>
</comment>
<evidence type="ECO:0000313" key="15">
    <source>
        <dbReference type="Proteomes" id="UP000234341"/>
    </source>
</evidence>
<dbReference type="SUPFAM" id="SSF52540">
    <property type="entry name" value="P-loop containing nucleoside triphosphate hydrolases"/>
    <property type="match status" value="2"/>
</dbReference>
<evidence type="ECO:0000256" key="4">
    <source>
        <dbReference type="ARBA" id="ARBA00022806"/>
    </source>
</evidence>
<dbReference type="InterPro" id="IPR014016">
    <property type="entry name" value="UvrD-like_ATP-bd"/>
</dbReference>
<comment type="similarity">
    <text evidence="1">Belongs to the helicase family. RecQ subfamily.</text>
</comment>
<dbReference type="Pfam" id="PF13245">
    <property type="entry name" value="AAA_19"/>
    <property type="match status" value="1"/>
</dbReference>
<dbReference type="InterPro" id="IPR004589">
    <property type="entry name" value="DNA_helicase_ATP-dep_RecQ"/>
</dbReference>
<dbReference type="PANTHER" id="PTHR13710">
    <property type="entry name" value="DNA HELICASE RECQ FAMILY MEMBER"/>
    <property type="match status" value="1"/>
</dbReference>
<feature type="binding site" evidence="10">
    <location>
        <begin position="1114"/>
        <end position="1121"/>
    </location>
    <ligand>
        <name>ATP</name>
        <dbReference type="ChEBI" id="CHEBI:30616"/>
    </ligand>
</feature>
<dbReference type="InterPro" id="IPR036397">
    <property type="entry name" value="RNaseH_sf"/>
</dbReference>
<dbReference type="CDD" id="cd17932">
    <property type="entry name" value="DEXQc_UvrD"/>
    <property type="match status" value="1"/>
</dbReference>
<dbReference type="GO" id="GO:0006281">
    <property type="term" value="P:DNA repair"/>
    <property type="evidence" value="ECO:0007669"/>
    <property type="project" value="TreeGrafter"/>
</dbReference>
<dbReference type="EC" id="5.6.2.4" evidence="9"/>
<comment type="catalytic activity">
    <reaction evidence="8">
        <text>Couples ATP hydrolysis with the unwinding of duplex DNA by translocating in the 3'-5' direction.</text>
        <dbReference type="EC" id="5.6.2.4"/>
    </reaction>
</comment>
<dbReference type="NCBIfam" id="TIGR00614">
    <property type="entry name" value="recQ_fam"/>
    <property type="match status" value="1"/>
</dbReference>
<dbReference type="InterPro" id="IPR027417">
    <property type="entry name" value="P-loop_NTPase"/>
</dbReference>
<feature type="domain" description="UvrD-like helicase ATP-binding" evidence="13">
    <location>
        <begin position="1093"/>
        <end position="1312"/>
    </location>
</feature>